<comment type="similarity">
    <text evidence="3">Belongs to the complex I NDUFB11 subunit family.</text>
</comment>
<evidence type="ECO:0000256" key="4">
    <source>
        <dbReference type="ARBA" id="ARBA00018632"/>
    </source>
</evidence>
<evidence type="ECO:0000256" key="2">
    <source>
        <dbReference type="ARBA" id="ARBA00004434"/>
    </source>
</evidence>
<keyword evidence="7 17" id="KW-0812">Transmembrane</keyword>
<dbReference type="EMBL" id="OOIN01000001">
    <property type="protein sequence ID" value="SPO19796.1"/>
    <property type="molecule type" value="Genomic_DNA"/>
</dbReference>
<keyword evidence="5" id="KW-0813">Transport</keyword>
<evidence type="ECO:0000256" key="15">
    <source>
        <dbReference type="ARBA" id="ARBA00031387"/>
    </source>
</evidence>
<keyword evidence="12" id="KW-0496">Mitochondrion</keyword>
<keyword evidence="19" id="KW-1185">Reference proteome</keyword>
<dbReference type="OrthoDB" id="2147978at2759"/>
<evidence type="ECO:0000256" key="13">
    <source>
        <dbReference type="ARBA" id="ARBA00023136"/>
    </source>
</evidence>
<dbReference type="Proteomes" id="UP000324022">
    <property type="component" value="Unassembled WGS sequence"/>
</dbReference>
<keyword evidence="10" id="KW-0249">Electron transport</keyword>
<dbReference type="InterPro" id="IPR019329">
    <property type="entry name" value="NADH_UbQ_OxRdtase_ESSS_su"/>
</dbReference>
<organism evidence="18 19">
    <name type="scientific">Ustilago trichophora</name>
    <dbReference type="NCBI Taxonomy" id="86804"/>
    <lineage>
        <taxon>Eukaryota</taxon>
        <taxon>Fungi</taxon>
        <taxon>Dikarya</taxon>
        <taxon>Basidiomycota</taxon>
        <taxon>Ustilaginomycotina</taxon>
        <taxon>Ustilaginomycetes</taxon>
        <taxon>Ustilaginales</taxon>
        <taxon>Ustilaginaceae</taxon>
        <taxon>Ustilago</taxon>
    </lineage>
</organism>
<keyword evidence="8" id="KW-0999">Mitochondrion inner membrane</keyword>
<evidence type="ECO:0000256" key="8">
    <source>
        <dbReference type="ARBA" id="ARBA00022792"/>
    </source>
</evidence>
<reference evidence="18 19" key="1">
    <citation type="submission" date="2018-03" db="EMBL/GenBank/DDBJ databases">
        <authorList>
            <person name="Guldener U."/>
        </authorList>
    </citation>
    <scope>NUCLEOTIDE SEQUENCE [LARGE SCALE GENOMIC DNA]</scope>
    <source>
        <strain evidence="18 19">NBRC100155</strain>
    </source>
</reference>
<evidence type="ECO:0000256" key="17">
    <source>
        <dbReference type="SAM" id="Phobius"/>
    </source>
</evidence>
<dbReference type="GO" id="GO:0005743">
    <property type="term" value="C:mitochondrial inner membrane"/>
    <property type="evidence" value="ECO:0007669"/>
    <property type="project" value="UniProtKB-SubCell"/>
</dbReference>
<evidence type="ECO:0000256" key="16">
    <source>
        <dbReference type="ARBA" id="ARBA00046528"/>
    </source>
</evidence>
<evidence type="ECO:0000256" key="7">
    <source>
        <dbReference type="ARBA" id="ARBA00022692"/>
    </source>
</evidence>
<evidence type="ECO:0000256" key="12">
    <source>
        <dbReference type="ARBA" id="ARBA00023128"/>
    </source>
</evidence>
<evidence type="ECO:0000256" key="3">
    <source>
        <dbReference type="ARBA" id="ARBA00008915"/>
    </source>
</evidence>
<comment type="subunit">
    <text evidence="16">Complex I is composed of 45 different subunits. Interacts with BCAP31.</text>
</comment>
<name>A0A5C3DRE7_9BASI</name>
<keyword evidence="9" id="KW-0809">Transit peptide</keyword>
<protein>
    <recommendedName>
        <fullName evidence="4">NADH dehydrogenase [ubiquinone] 1 beta subcomplex subunit 11, mitochondrial</fullName>
    </recommendedName>
    <alternativeName>
        <fullName evidence="15">Complex I-ESSS</fullName>
    </alternativeName>
    <alternativeName>
        <fullName evidence="14">NADH-ubiquinone oxidoreductase ESSS subunit</fullName>
    </alternativeName>
</protein>
<evidence type="ECO:0000256" key="6">
    <source>
        <dbReference type="ARBA" id="ARBA00022660"/>
    </source>
</evidence>
<evidence type="ECO:0000256" key="11">
    <source>
        <dbReference type="ARBA" id="ARBA00022989"/>
    </source>
</evidence>
<dbReference type="Pfam" id="PF10183">
    <property type="entry name" value="ESSS"/>
    <property type="match status" value="1"/>
</dbReference>
<dbReference type="PANTHER" id="PTHR40637:SF1">
    <property type="entry name" value="ESSS SUBUNIT OF NADH:UBIQUINONE OXIDOREDUCTASE (COMPLEX I) PROTEIN"/>
    <property type="match status" value="1"/>
</dbReference>
<keyword evidence="11 17" id="KW-1133">Transmembrane helix</keyword>
<evidence type="ECO:0000256" key="14">
    <source>
        <dbReference type="ARBA" id="ARBA00030753"/>
    </source>
</evidence>
<comment type="function">
    <text evidence="1">Accessory subunit of the mitochondrial membrane respiratory chain NADH dehydrogenase (Complex I), that is believed not to be involved in catalysis. Complex I functions in the transfer of electrons from NADH to the respiratory chain. The immediate electron acceptor for the enzyme is believed to be ubiquinone.</text>
</comment>
<comment type="subcellular location">
    <subcellularLocation>
        <location evidence="2">Mitochondrion inner membrane</location>
        <topology evidence="2">Single-pass membrane protein</topology>
    </subcellularLocation>
</comment>
<evidence type="ECO:0000256" key="10">
    <source>
        <dbReference type="ARBA" id="ARBA00022982"/>
    </source>
</evidence>
<gene>
    <name evidence="18" type="ORF">UTRI_00188_B</name>
</gene>
<keyword evidence="6" id="KW-0679">Respiratory chain</keyword>
<evidence type="ECO:0000256" key="1">
    <source>
        <dbReference type="ARBA" id="ARBA00003195"/>
    </source>
</evidence>
<keyword evidence="13 17" id="KW-0472">Membrane</keyword>
<sequence>MFRQALSTSTRAAARMQRGTVAQTRFASGGSSYNQPSGLLFGEKVPKGQKRQKQDWENMWYFGLFGGMAFAGVVLMYKPDTSIQTWAMAEAKKRLEASGDVWQYKPSPNSGYPNGV</sequence>
<evidence type="ECO:0000313" key="19">
    <source>
        <dbReference type="Proteomes" id="UP000324022"/>
    </source>
</evidence>
<feature type="transmembrane region" description="Helical" evidence="17">
    <location>
        <begin position="59"/>
        <end position="77"/>
    </location>
</feature>
<dbReference type="AlphaFoldDB" id="A0A5C3DRE7"/>
<evidence type="ECO:0000256" key="5">
    <source>
        <dbReference type="ARBA" id="ARBA00022448"/>
    </source>
</evidence>
<evidence type="ECO:0000313" key="18">
    <source>
        <dbReference type="EMBL" id="SPO19796.1"/>
    </source>
</evidence>
<proteinExistence type="inferred from homology"/>
<accession>A0A5C3DRE7</accession>
<evidence type="ECO:0000256" key="9">
    <source>
        <dbReference type="ARBA" id="ARBA00022946"/>
    </source>
</evidence>
<dbReference type="PANTHER" id="PTHR40637">
    <property type="entry name" value="ESSS SUBUNIT OF NADH:UBIQUINONE OXIDOREDUCTASE (COMPLEX I) PROTEIN"/>
    <property type="match status" value="1"/>
</dbReference>